<evidence type="ECO:0000313" key="2">
    <source>
        <dbReference type="Proteomes" id="UP000681340"/>
    </source>
</evidence>
<dbReference type="AlphaFoldDB" id="A0A919VTN7"/>
<organism evidence="1 2">
    <name type="scientific">Actinoplanes auranticolor</name>
    <dbReference type="NCBI Taxonomy" id="47988"/>
    <lineage>
        <taxon>Bacteria</taxon>
        <taxon>Bacillati</taxon>
        <taxon>Actinomycetota</taxon>
        <taxon>Actinomycetes</taxon>
        <taxon>Micromonosporales</taxon>
        <taxon>Micromonosporaceae</taxon>
        <taxon>Actinoplanes</taxon>
    </lineage>
</organism>
<proteinExistence type="predicted"/>
<gene>
    <name evidence="1" type="ORF">Aau02nite_63640</name>
</gene>
<dbReference type="EMBL" id="BOQL01000053">
    <property type="protein sequence ID" value="GIM74965.1"/>
    <property type="molecule type" value="Genomic_DNA"/>
</dbReference>
<keyword evidence="2" id="KW-1185">Reference proteome</keyword>
<sequence length="151" mass="16555">MRAEADRLESLGQQTTYINLRGLNAQEACGVLMAELEHPGQRVSLMIDSLDEAVGTPPAMIRALSQVFDRYDTRIALLRLAVMSGSHWIRAHECQTCSSREEVCVNCRSTGVYGVLGTVHEKLLMAPLTQAQAREAAATDVPTWTASSPPW</sequence>
<reference evidence="1" key="1">
    <citation type="submission" date="2021-03" db="EMBL/GenBank/DDBJ databases">
        <title>Whole genome shotgun sequence of Actinoplanes auranticolor NBRC 12245.</title>
        <authorList>
            <person name="Komaki H."/>
            <person name="Tamura T."/>
        </authorList>
    </citation>
    <scope>NUCLEOTIDE SEQUENCE</scope>
    <source>
        <strain evidence="1">NBRC 12245</strain>
    </source>
</reference>
<protein>
    <submittedName>
        <fullName evidence="1">Uncharacterized protein</fullName>
    </submittedName>
</protein>
<accession>A0A919VTN7</accession>
<evidence type="ECO:0000313" key="1">
    <source>
        <dbReference type="EMBL" id="GIM74965.1"/>
    </source>
</evidence>
<dbReference type="Proteomes" id="UP000681340">
    <property type="component" value="Unassembled WGS sequence"/>
</dbReference>
<comment type="caution">
    <text evidence="1">The sequence shown here is derived from an EMBL/GenBank/DDBJ whole genome shotgun (WGS) entry which is preliminary data.</text>
</comment>
<name>A0A919VTN7_9ACTN</name>